<dbReference type="InterPro" id="IPR057238">
    <property type="entry name" value="DUF7916"/>
</dbReference>
<evidence type="ECO:0000313" key="2">
    <source>
        <dbReference type="EMBL" id="MBC6013248.1"/>
    </source>
</evidence>
<dbReference type="Proteomes" id="UP000649075">
    <property type="component" value="Unassembled WGS sequence"/>
</dbReference>
<comment type="caution">
    <text evidence="2">The sequence shown here is derived from an EMBL/GenBank/DDBJ whole genome shotgun (WGS) entry which is preliminary data.</text>
</comment>
<dbReference type="Pfam" id="PF25509">
    <property type="entry name" value="DUF7916"/>
    <property type="match status" value="1"/>
</dbReference>
<organism evidence="2 3">
    <name type="scientific">Holdemanella hominis</name>
    <dbReference type="NCBI Taxonomy" id="2764327"/>
    <lineage>
        <taxon>Bacteria</taxon>
        <taxon>Bacillati</taxon>
        <taxon>Bacillota</taxon>
        <taxon>Erysipelotrichia</taxon>
        <taxon>Erysipelotrichales</taxon>
        <taxon>Erysipelotrichaceae</taxon>
        <taxon>Holdemanella</taxon>
    </lineage>
</organism>
<dbReference type="EMBL" id="JACRWH010000071">
    <property type="protein sequence ID" value="MBC6013248.1"/>
    <property type="molecule type" value="Genomic_DNA"/>
</dbReference>
<reference evidence="2 3" key="1">
    <citation type="submission" date="2020-08" db="EMBL/GenBank/DDBJ databases">
        <authorList>
            <person name="Liu C."/>
            <person name="Sun Q."/>
        </authorList>
    </citation>
    <scope>NUCLEOTIDE SEQUENCE [LARGE SCALE GENOMIC DNA]</scope>
    <source>
        <strain evidence="2 3">L34</strain>
    </source>
</reference>
<dbReference type="InterPro" id="IPR011060">
    <property type="entry name" value="RibuloseP-bd_barrel"/>
</dbReference>
<proteinExistence type="predicted"/>
<dbReference type="RefSeq" id="WP_117925815.1">
    <property type="nucleotide sequence ID" value="NZ_JACRWH010000071.1"/>
</dbReference>
<evidence type="ECO:0000259" key="1">
    <source>
        <dbReference type="Pfam" id="PF25509"/>
    </source>
</evidence>
<gene>
    <name evidence="2" type="ORF">H8911_11180</name>
</gene>
<accession>A0ABR7KKH7</accession>
<protein>
    <submittedName>
        <fullName evidence="2">Haloacid dehalogenase-like hydrolase</fullName>
    </submittedName>
</protein>
<name>A0ABR7KKH7_9FIRM</name>
<evidence type="ECO:0000313" key="3">
    <source>
        <dbReference type="Proteomes" id="UP000649075"/>
    </source>
</evidence>
<keyword evidence="3" id="KW-1185">Reference proteome</keyword>
<dbReference type="SUPFAM" id="SSF51366">
    <property type="entry name" value="Ribulose-phoshate binding barrel"/>
    <property type="match status" value="1"/>
</dbReference>
<feature type="domain" description="DUF7916" evidence="1">
    <location>
        <begin position="5"/>
        <end position="298"/>
    </location>
</feature>
<sequence>MKRLISANASEILSMNAQELKQSIKASEGRVILSENVAPRESFIGDITNAEIARAFGSDMILLNCLDVLNPYIFGLEHNKDNFVDELHRLVGRPIGVNLEPVDLEAEMLEDRLDIAKGRQLNLETVKRLDEVGFDFVCLTGNPGTGVTNEQIEKAISFTKENFSGLIIAGKMHGAGSDEPVADLEIAKRFVKAGADVILVPAVGTVPGFDMDDLKAVCKEVHSCGGLVLSAIGTSQEGSDTDTIKDIAIMNKICGVDIQHIGDAGYGGVAPVENIMAISKAVRGVRHTVSMMARSINR</sequence>